<gene>
    <name evidence="2" type="ORF">EVG20_g9811</name>
</gene>
<accession>A0A4Y9XYG5</accession>
<reference evidence="2 3" key="1">
    <citation type="submission" date="2019-02" db="EMBL/GenBank/DDBJ databases">
        <title>Genome sequencing of the rare red list fungi Dentipellis fragilis.</title>
        <authorList>
            <person name="Buettner E."/>
            <person name="Kellner H."/>
        </authorList>
    </citation>
    <scope>NUCLEOTIDE SEQUENCE [LARGE SCALE GENOMIC DNA]</scope>
    <source>
        <strain evidence="2 3">DSM 105465</strain>
    </source>
</reference>
<evidence type="ECO:0000313" key="3">
    <source>
        <dbReference type="Proteomes" id="UP000298327"/>
    </source>
</evidence>
<keyword evidence="3" id="KW-1185">Reference proteome</keyword>
<name>A0A4Y9XYG5_9AGAM</name>
<feature type="region of interest" description="Disordered" evidence="1">
    <location>
        <begin position="148"/>
        <end position="182"/>
    </location>
</feature>
<evidence type="ECO:0000313" key="2">
    <source>
        <dbReference type="EMBL" id="TFY54191.1"/>
    </source>
</evidence>
<dbReference type="OrthoDB" id="39497at2759"/>
<evidence type="ECO:0000256" key="1">
    <source>
        <dbReference type="SAM" id="MobiDB-lite"/>
    </source>
</evidence>
<dbReference type="Proteomes" id="UP000298327">
    <property type="component" value="Unassembled WGS sequence"/>
</dbReference>
<proteinExistence type="predicted"/>
<dbReference type="EMBL" id="SEOQ01001056">
    <property type="protein sequence ID" value="TFY54191.1"/>
    <property type="molecule type" value="Genomic_DNA"/>
</dbReference>
<protein>
    <submittedName>
        <fullName evidence="2">Uncharacterized protein</fullName>
    </submittedName>
</protein>
<sequence>MSARRDGCVSYLKQEIVLEFRRHTIRGCGSKRKRNAEVLVLRAAVACVWATSLMREDSGQDVTAVKEIEAYAGADVETGNDNTRKLPRGGLQSSEIPVVHRSFAHLCVYYEIATSRRPQTKGNYDFEKGISVNASKCMNYEDNLDATPCTASTTPSASATRPTPPSHNLQRPHRRAPHLTPSAQRVGAGMVVGIGTSRIAGKKLDDEIPIPGVVQAHVTLPTRILPTGLESSGSSMSVLCEQFMSQLDDAHAAGPPRTFLRSERNVAEVSFAAVSRDSVLFEKRGEQSYATRGVERACGARVASPALLRIAHPAAHTTSEDVQLLKSIEGV</sequence>
<comment type="caution">
    <text evidence="2">The sequence shown here is derived from an EMBL/GenBank/DDBJ whole genome shotgun (WGS) entry which is preliminary data.</text>
</comment>
<organism evidence="2 3">
    <name type="scientific">Dentipellis fragilis</name>
    <dbReference type="NCBI Taxonomy" id="205917"/>
    <lineage>
        <taxon>Eukaryota</taxon>
        <taxon>Fungi</taxon>
        <taxon>Dikarya</taxon>
        <taxon>Basidiomycota</taxon>
        <taxon>Agaricomycotina</taxon>
        <taxon>Agaricomycetes</taxon>
        <taxon>Russulales</taxon>
        <taxon>Hericiaceae</taxon>
        <taxon>Dentipellis</taxon>
    </lineage>
</organism>
<feature type="compositionally biased region" description="Low complexity" evidence="1">
    <location>
        <begin position="148"/>
        <end position="161"/>
    </location>
</feature>
<dbReference type="AlphaFoldDB" id="A0A4Y9XYG5"/>